<feature type="transmembrane region" description="Helical" evidence="1">
    <location>
        <begin position="253"/>
        <end position="274"/>
    </location>
</feature>
<dbReference type="AlphaFoldDB" id="A0AAU6T3Z7"/>
<name>A0AAU6T3Z7_9GAMM</name>
<feature type="transmembrane region" description="Helical" evidence="1">
    <location>
        <begin position="54"/>
        <end position="73"/>
    </location>
</feature>
<organism evidence="2">
    <name type="scientific">Aeromonas sp. 19NY04SH05-1</name>
    <dbReference type="NCBI Taxonomy" id="2920537"/>
    <lineage>
        <taxon>Bacteria</taxon>
        <taxon>Pseudomonadati</taxon>
        <taxon>Pseudomonadota</taxon>
        <taxon>Gammaproteobacteria</taxon>
        <taxon>Aeromonadales</taxon>
        <taxon>Aeromonadaceae</taxon>
        <taxon>Aeromonas</taxon>
    </lineage>
</organism>
<feature type="transmembrane region" description="Helical" evidence="1">
    <location>
        <begin position="326"/>
        <end position="345"/>
    </location>
</feature>
<gene>
    <name evidence="2" type="ORF">MRK42_12655</name>
</gene>
<keyword evidence="1" id="KW-0472">Membrane</keyword>
<feature type="transmembrane region" description="Helical" evidence="1">
    <location>
        <begin position="12"/>
        <end position="33"/>
    </location>
</feature>
<dbReference type="RefSeq" id="WP_354688270.1">
    <property type="nucleotide sequence ID" value="NZ_CP095328.1"/>
</dbReference>
<evidence type="ECO:0000256" key="1">
    <source>
        <dbReference type="SAM" id="Phobius"/>
    </source>
</evidence>
<feature type="transmembrane region" description="Helical" evidence="1">
    <location>
        <begin position="147"/>
        <end position="164"/>
    </location>
</feature>
<reference evidence="2" key="1">
    <citation type="submission" date="2022-03" db="EMBL/GenBank/DDBJ databases">
        <title>Sea Food Isolates.</title>
        <authorList>
            <person name="Li C."/>
        </authorList>
    </citation>
    <scope>NUCLEOTIDE SEQUENCE</scope>
    <source>
        <strain evidence="2">19NY04SH05-1</strain>
    </source>
</reference>
<feature type="transmembrane region" description="Helical" evidence="1">
    <location>
        <begin position="351"/>
        <end position="373"/>
    </location>
</feature>
<protein>
    <recommendedName>
        <fullName evidence="3">Glycosyltransferase RgtA/B/C/D-like domain-containing protein</fullName>
    </recommendedName>
</protein>
<evidence type="ECO:0008006" key="3">
    <source>
        <dbReference type="Google" id="ProtNLM"/>
    </source>
</evidence>
<feature type="transmembrane region" description="Helical" evidence="1">
    <location>
        <begin position="217"/>
        <end position="233"/>
    </location>
</feature>
<evidence type="ECO:0000313" key="2">
    <source>
        <dbReference type="EMBL" id="XAG39865.1"/>
    </source>
</evidence>
<feature type="transmembrane region" description="Helical" evidence="1">
    <location>
        <begin position="121"/>
        <end position="142"/>
    </location>
</feature>
<sequence>MFGPISPTIYNVLVYIAISISASVFISHIIYHYNNVRDNIETPSINHKQAIHKYILFYIVMACLVVCWSWIAFSPISIGHLDEISYLNEPINPQIWNGRFFPLGHLEFNYLYPSMFGGELWPLYILPFCQLVVFIWCVDYIIKPANIYVRMFAICLTYWLSASIPMVNLVIPERNAIFFLLIALCFLKKYSAHANIIALYGSVIAFGLSLYYKEPMFSFAIAFAVTHWFYNVLRHEKCINLKLGHNVAAEAGIFLSGLFFLLGYYLFVLAGPAQSSTYMNISVKPNVAEYISRVWFFTWKRPFLSILVINAIISHTYINKSSQDRALSMGLIAGGTAYLAALATLNMPVNGYYYAIPLLSISLSFFICVKHLLKKNHSRF</sequence>
<dbReference type="EMBL" id="CP095328">
    <property type="protein sequence ID" value="XAG39865.1"/>
    <property type="molecule type" value="Genomic_DNA"/>
</dbReference>
<keyword evidence="1" id="KW-1133">Transmembrane helix</keyword>
<proteinExistence type="predicted"/>
<keyword evidence="1" id="KW-0812">Transmembrane</keyword>
<accession>A0AAU6T3Z7</accession>
<feature type="transmembrane region" description="Helical" evidence="1">
    <location>
        <begin position="194"/>
        <end position="211"/>
    </location>
</feature>